<protein>
    <recommendedName>
        <fullName evidence="7">1-acyl-sn-glycerol-3-phosphate acyltransferase</fullName>
        <ecNumber evidence="7">2.3.1.51</ecNumber>
    </recommendedName>
</protein>
<reference evidence="11 12" key="1">
    <citation type="submission" date="2016-10" db="EMBL/GenBank/DDBJ databases">
        <authorList>
            <person name="de Groot N.N."/>
        </authorList>
    </citation>
    <scope>NUCLEOTIDE SEQUENCE [LARGE SCALE GENOMIC DNA]</scope>
    <source>
        <strain evidence="11 12">NLAE-zl-G419</strain>
    </source>
</reference>
<keyword evidence="5 7" id="KW-0443">Lipid metabolism</keyword>
<evidence type="ECO:0000256" key="2">
    <source>
        <dbReference type="ARBA" id="ARBA00008655"/>
    </source>
</evidence>
<dbReference type="Pfam" id="PF01553">
    <property type="entry name" value="Acyltransferase"/>
    <property type="match status" value="1"/>
</dbReference>
<evidence type="ECO:0000313" key="12">
    <source>
        <dbReference type="Proteomes" id="UP000182135"/>
    </source>
</evidence>
<evidence type="ECO:0000313" key="10">
    <source>
        <dbReference type="EMBL" id="PWL51894.1"/>
    </source>
</evidence>
<dbReference type="CDD" id="cd07989">
    <property type="entry name" value="LPLAT_AGPAT-like"/>
    <property type="match status" value="1"/>
</dbReference>
<feature type="domain" description="Phospholipid/glycerol acyltransferase" evidence="9">
    <location>
        <begin position="72"/>
        <end position="186"/>
    </location>
</feature>
<evidence type="ECO:0000256" key="3">
    <source>
        <dbReference type="ARBA" id="ARBA00022516"/>
    </source>
</evidence>
<evidence type="ECO:0000256" key="6">
    <source>
        <dbReference type="ARBA" id="ARBA00023315"/>
    </source>
</evidence>
<dbReference type="eggNOG" id="COG0204">
    <property type="taxonomic scope" value="Bacteria"/>
</dbReference>
<dbReference type="SMART" id="SM00563">
    <property type="entry name" value="PlsC"/>
    <property type="match status" value="1"/>
</dbReference>
<dbReference type="GO" id="GO:0006654">
    <property type="term" value="P:phosphatidic acid biosynthetic process"/>
    <property type="evidence" value="ECO:0007669"/>
    <property type="project" value="TreeGrafter"/>
</dbReference>
<dbReference type="GO" id="GO:0016020">
    <property type="term" value="C:membrane"/>
    <property type="evidence" value="ECO:0007669"/>
    <property type="project" value="InterPro"/>
</dbReference>
<name>A0A1I2JIM8_9CLOT</name>
<comment type="similarity">
    <text evidence="2 7">Belongs to the 1-acyl-sn-glycerol-3-phosphate acyltransferase family.</text>
</comment>
<comment type="catalytic activity">
    <reaction evidence="7">
        <text>a 1-acyl-sn-glycero-3-phosphate + an acyl-CoA = a 1,2-diacyl-sn-glycero-3-phosphate + CoA</text>
        <dbReference type="Rhea" id="RHEA:19709"/>
        <dbReference type="ChEBI" id="CHEBI:57287"/>
        <dbReference type="ChEBI" id="CHEBI:57970"/>
        <dbReference type="ChEBI" id="CHEBI:58342"/>
        <dbReference type="ChEBI" id="CHEBI:58608"/>
        <dbReference type="EC" id="2.3.1.51"/>
    </reaction>
</comment>
<dbReference type="GeneID" id="90544367"/>
<keyword evidence="8" id="KW-0812">Transmembrane</keyword>
<dbReference type="Proteomes" id="UP000246114">
    <property type="component" value="Unassembled WGS sequence"/>
</dbReference>
<evidence type="ECO:0000256" key="7">
    <source>
        <dbReference type="RuleBase" id="RU361267"/>
    </source>
</evidence>
<evidence type="ECO:0000256" key="4">
    <source>
        <dbReference type="ARBA" id="ARBA00022679"/>
    </source>
</evidence>
<dbReference type="Proteomes" id="UP000182135">
    <property type="component" value="Unassembled WGS sequence"/>
</dbReference>
<evidence type="ECO:0000256" key="1">
    <source>
        <dbReference type="ARBA" id="ARBA00005189"/>
    </source>
</evidence>
<dbReference type="GO" id="GO:0003841">
    <property type="term" value="F:1-acylglycerol-3-phosphate O-acyltransferase activity"/>
    <property type="evidence" value="ECO:0007669"/>
    <property type="project" value="UniProtKB-UniRule"/>
</dbReference>
<dbReference type="STRING" id="1529.SAMN04487885_10279"/>
<keyword evidence="7" id="KW-1208">Phospholipid metabolism</keyword>
<keyword evidence="7" id="KW-0594">Phospholipid biosynthesis</keyword>
<dbReference type="OrthoDB" id="9803035at2"/>
<keyword evidence="6 7" id="KW-0012">Acyltransferase</keyword>
<dbReference type="AlphaFoldDB" id="A0A1I2JIM8"/>
<reference evidence="10 13" key="2">
    <citation type="submission" date="2018-03" db="EMBL/GenBank/DDBJ databases">
        <title>The uncultured portion of the human microbiome is neutrally assembled.</title>
        <authorList>
            <person name="Jeraldo P."/>
            <person name="Boardman L."/>
            <person name="White B.A."/>
            <person name="Nelson H."/>
            <person name="Goldenfeld N."/>
            <person name="Chia N."/>
        </authorList>
    </citation>
    <scope>NUCLEOTIDE SEQUENCE [LARGE SCALE GENOMIC DNA]</scope>
    <source>
        <strain evidence="10">CIM:MAG 903</strain>
    </source>
</reference>
<dbReference type="InterPro" id="IPR002123">
    <property type="entry name" value="Plipid/glycerol_acylTrfase"/>
</dbReference>
<evidence type="ECO:0000256" key="5">
    <source>
        <dbReference type="ARBA" id="ARBA00023098"/>
    </source>
</evidence>
<dbReference type="SUPFAM" id="SSF69593">
    <property type="entry name" value="Glycerol-3-phosphate (1)-acyltransferase"/>
    <property type="match status" value="1"/>
</dbReference>
<evidence type="ECO:0000256" key="8">
    <source>
        <dbReference type="SAM" id="Phobius"/>
    </source>
</evidence>
<dbReference type="RefSeq" id="WP_027637910.1">
    <property type="nucleotide sequence ID" value="NZ_BAAACD010000024.1"/>
</dbReference>
<evidence type="ECO:0000313" key="11">
    <source>
        <dbReference type="EMBL" id="SFF54109.1"/>
    </source>
</evidence>
<sequence>MRTIIGGLIFGIYMLLFYLNTIGYNRVKAKGTQEDVDKFMFKIGKRWARNTLKITGTTVEIHGEENVVDGPCLFVSNHQSYMDIPIIVSIAKSHLGFVAKKELAEVPLFGIWIKRTRSLFLDRENTREAIKVILEGVNYLKEGHSLCIFPEGTRSKSNNVGSFKKGSLKLALKSGVPIVPVTIDGAYKILEENNRLRKAHVIVTVDKPIYTEGMTKEEQNDLIDEIKSKIVKNLEQNNK</sequence>
<proteinExistence type="inferred from homology"/>
<keyword evidence="8" id="KW-0472">Membrane</keyword>
<dbReference type="PANTHER" id="PTHR10434">
    <property type="entry name" value="1-ACYL-SN-GLYCEROL-3-PHOSPHATE ACYLTRANSFERASE"/>
    <property type="match status" value="1"/>
</dbReference>
<keyword evidence="3 7" id="KW-0444">Lipid biosynthesis</keyword>
<dbReference type="PANTHER" id="PTHR10434:SF64">
    <property type="entry name" value="1-ACYL-SN-GLYCEROL-3-PHOSPHATE ACYLTRANSFERASE-RELATED"/>
    <property type="match status" value="1"/>
</dbReference>
<organism evidence="11 12">
    <name type="scientific">Clostridium cadaveris</name>
    <dbReference type="NCBI Taxonomy" id="1529"/>
    <lineage>
        <taxon>Bacteria</taxon>
        <taxon>Bacillati</taxon>
        <taxon>Bacillota</taxon>
        <taxon>Clostridia</taxon>
        <taxon>Eubacteriales</taxon>
        <taxon>Clostridiaceae</taxon>
        <taxon>Clostridium</taxon>
    </lineage>
</organism>
<comment type="pathway">
    <text evidence="1">Lipid metabolism.</text>
</comment>
<comment type="domain">
    <text evidence="7">The HXXXXD motif is essential for acyltransferase activity and may constitute the binding site for the phosphate moiety of the glycerol-3-phosphate.</text>
</comment>
<feature type="transmembrane region" description="Helical" evidence="8">
    <location>
        <begin position="6"/>
        <end position="24"/>
    </location>
</feature>
<dbReference type="EMBL" id="QAMZ01000053">
    <property type="protein sequence ID" value="PWL51894.1"/>
    <property type="molecule type" value="Genomic_DNA"/>
</dbReference>
<dbReference type="InterPro" id="IPR004552">
    <property type="entry name" value="AGP_acyltrans"/>
</dbReference>
<evidence type="ECO:0000259" key="9">
    <source>
        <dbReference type="SMART" id="SM00563"/>
    </source>
</evidence>
<keyword evidence="4 7" id="KW-0808">Transferase</keyword>
<gene>
    <name evidence="10" type="ORF">DBY38_13200</name>
    <name evidence="11" type="ORF">SAMN04487885_10279</name>
</gene>
<evidence type="ECO:0000313" key="13">
    <source>
        <dbReference type="Proteomes" id="UP000246114"/>
    </source>
</evidence>
<dbReference type="NCBIfam" id="TIGR00530">
    <property type="entry name" value="AGP_acyltrn"/>
    <property type="match status" value="1"/>
</dbReference>
<accession>A0A1I2JIM8</accession>
<keyword evidence="12" id="KW-1185">Reference proteome</keyword>
<dbReference type="EC" id="2.3.1.51" evidence="7"/>
<dbReference type="EMBL" id="FOOE01000002">
    <property type="protein sequence ID" value="SFF54109.1"/>
    <property type="molecule type" value="Genomic_DNA"/>
</dbReference>
<keyword evidence="8" id="KW-1133">Transmembrane helix</keyword>